<gene>
    <name evidence="1" type="ORF">ACFL27_16340</name>
</gene>
<protein>
    <recommendedName>
        <fullName evidence="3">PII-uridylyltransferase/Glutamine-synthetase adenylyltransferase domain-containing protein</fullName>
    </recommendedName>
</protein>
<sequence length="415" mass="49943">MSSLHFLDEAQPIIEQFGNHTKRYQFQYKKSWRNFTDRLQDQNRSYDEYFFNLWPESEYQLMLMEQLGRSTDERIDFIKLFFAFHYLKMNVECVRILDESFSERLETPYNIYRNVLIKVRQVFFTLSRGIMNRLSYYLATPAELPRYTFINVGSLIDHEDLDLGVVYAGEQSLEEFDRFVSRLSQKFFQTVTHLHFYLAEALNIDHYGGNIDIYLDYLNQNNDDFVFVNQVLGATRLIGDMDLFYEFKARIVERYFRSDSEHLRHYLDLASQEIERLCNVPLGKDTIRPKAECYRIFTLLASALRLANQIHRGNIWETFDQFLRVDFENRIFYELLKDSYAFVQILRYLFNLFVTQKDEICFNDPVEGKWLDFIAKLMGMRDRSVLYNDYQYIADRGRESALYLAYQLRTKCLQR</sequence>
<evidence type="ECO:0000313" key="1">
    <source>
        <dbReference type="EMBL" id="MFC1851761.1"/>
    </source>
</evidence>
<name>A0ABV6Z0A7_UNCC1</name>
<dbReference type="EMBL" id="JBHPBY010000222">
    <property type="protein sequence ID" value="MFC1851761.1"/>
    <property type="molecule type" value="Genomic_DNA"/>
</dbReference>
<proteinExistence type="predicted"/>
<organism evidence="1 2">
    <name type="scientific">candidate division CSSED10-310 bacterium</name>
    <dbReference type="NCBI Taxonomy" id="2855610"/>
    <lineage>
        <taxon>Bacteria</taxon>
        <taxon>Bacteria division CSSED10-310</taxon>
    </lineage>
</organism>
<evidence type="ECO:0000313" key="2">
    <source>
        <dbReference type="Proteomes" id="UP001594351"/>
    </source>
</evidence>
<evidence type="ECO:0008006" key="3">
    <source>
        <dbReference type="Google" id="ProtNLM"/>
    </source>
</evidence>
<comment type="caution">
    <text evidence="1">The sequence shown here is derived from an EMBL/GenBank/DDBJ whole genome shotgun (WGS) entry which is preliminary data.</text>
</comment>
<accession>A0ABV6Z0A7</accession>
<reference evidence="1 2" key="1">
    <citation type="submission" date="2024-09" db="EMBL/GenBank/DDBJ databases">
        <title>Laminarin stimulates single cell rates of sulfate reduction while oxygen inhibits transcriptomic activity in coastal marine sediment.</title>
        <authorList>
            <person name="Lindsay M."/>
            <person name="Orcutt B."/>
            <person name="Emerson D."/>
            <person name="Stepanauskas R."/>
            <person name="D'Angelo T."/>
        </authorList>
    </citation>
    <scope>NUCLEOTIDE SEQUENCE [LARGE SCALE GENOMIC DNA]</scope>
    <source>
        <strain evidence="1">SAG AM-311-K15</strain>
    </source>
</reference>
<keyword evidence="2" id="KW-1185">Reference proteome</keyword>
<dbReference type="Proteomes" id="UP001594351">
    <property type="component" value="Unassembled WGS sequence"/>
</dbReference>